<dbReference type="EMBL" id="WHSC02000019">
    <property type="protein sequence ID" value="MDO6124999.1"/>
    <property type="molecule type" value="Genomic_DNA"/>
</dbReference>
<dbReference type="Proteomes" id="UP001177080">
    <property type="component" value="Unassembled WGS sequence"/>
</dbReference>
<accession>A0ABT8XNR2</accession>
<evidence type="ECO:0000313" key="1">
    <source>
        <dbReference type="EMBL" id="MDO6124999.1"/>
    </source>
</evidence>
<evidence type="ECO:0000313" key="2">
    <source>
        <dbReference type="Proteomes" id="UP001177080"/>
    </source>
</evidence>
<gene>
    <name evidence="1" type="ORF">GB928_027830</name>
</gene>
<dbReference type="RefSeq" id="WP_244764079.1">
    <property type="nucleotide sequence ID" value="NZ_JALJCJ010000012.1"/>
</dbReference>
<organism evidence="1 2">
    <name type="scientific">Shinella curvata</name>
    <dbReference type="NCBI Taxonomy" id="1817964"/>
    <lineage>
        <taxon>Bacteria</taxon>
        <taxon>Pseudomonadati</taxon>
        <taxon>Pseudomonadota</taxon>
        <taxon>Alphaproteobacteria</taxon>
        <taxon>Hyphomicrobiales</taxon>
        <taxon>Rhizobiaceae</taxon>
        <taxon>Shinella</taxon>
    </lineage>
</organism>
<keyword evidence="2" id="KW-1185">Reference proteome</keyword>
<reference evidence="1" key="1">
    <citation type="submission" date="2022-04" db="EMBL/GenBank/DDBJ databases">
        <title>Shinella lacus sp. nov., a novel member of the genus Shinella from water.</title>
        <authorList>
            <person name="Deng Y."/>
        </authorList>
    </citation>
    <scope>NUCLEOTIDE SEQUENCE</scope>
    <source>
        <strain evidence="1">JCM 31239</strain>
    </source>
</reference>
<comment type="caution">
    <text evidence="1">The sequence shown here is derived from an EMBL/GenBank/DDBJ whole genome shotgun (WGS) entry which is preliminary data.</text>
</comment>
<sequence>MTDWISQTNRRLQQAKAYADEPETLKFSIFILWLCMRDAEEDVCSTYRSLSEKSLDDAVAGMVLENVFGQFDEKVQTSAAKMKIFESLAIRLRFLEDLFFLTDDAAVSRRASFYEVSFEDEGGFFINRAPKNRLAKGGEPFYRRAFKRARMLPSKIGKYRIDLKVHDDAAGRVRMAAGKPFQLGAAVFDKLEFDLDYDNDNHFVVTSTSCPGHFASLVGGIERASKEDCAGAIYPELTLPSSMIQDLRLALASDQIITDGMSFVVAGSSHEKREDQLYENESVMLDMIGAPIARHKKLYRYSEVGIQERIETGDTITVVLLADRAVSTAICLDYCNIFDNPPFDHLDVDLLIVPSCGGVTTMRRHEDKAKFLYDQSKMKTVVVQQHYDEHNSPAPSDLIGYFLSPVDGGHVRENASSGEPWRRLTL</sequence>
<dbReference type="SUPFAM" id="SSF56317">
    <property type="entry name" value="Carbon-nitrogen hydrolase"/>
    <property type="match status" value="1"/>
</dbReference>
<name>A0ABT8XNR2_9HYPH</name>
<dbReference type="InterPro" id="IPR036526">
    <property type="entry name" value="C-N_Hydrolase_sf"/>
</dbReference>
<proteinExistence type="predicted"/>
<protein>
    <submittedName>
        <fullName evidence="1">Uncharacterized protein</fullName>
    </submittedName>
</protein>
<dbReference type="Gene3D" id="3.60.110.10">
    <property type="entry name" value="Carbon-nitrogen hydrolase"/>
    <property type="match status" value="1"/>
</dbReference>